<sequence>MVGVAVAGATAVEVAGTTLVAVATGALVGKVVGVVVAGWDFIPGRLSQAVADKATNRTTSKTNFFISAS</sequence>
<accession>A0A351JTZ3</accession>
<name>A0A351JTZ3_UNCKA</name>
<dbReference type="EMBL" id="DNHX01000032">
    <property type="protein sequence ID" value="HAZ29763.1"/>
    <property type="molecule type" value="Genomic_DNA"/>
</dbReference>
<proteinExistence type="predicted"/>
<reference evidence="1 2" key="1">
    <citation type="journal article" date="2018" name="Nat. Biotechnol.">
        <title>A standardized bacterial taxonomy based on genome phylogeny substantially revises the tree of life.</title>
        <authorList>
            <person name="Parks D.H."/>
            <person name="Chuvochina M."/>
            <person name="Waite D.W."/>
            <person name="Rinke C."/>
            <person name="Skarshewski A."/>
            <person name="Chaumeil P.A."/>
            <person name="Hugenholtz P."/>
        </authorList>
    </citation>
    <scope>NUCLEOTIDE SEQUENCE [LARGE SCALE GENOMIC DNA]</scope>
    <source>
        <strain evidence="1">UBA10185</strain>
    </source>
</reference>
<protein>
    <submittedName>
        <fullName evidence="1">Uncharacterized protein</fullName>
    </submittedName>
</protein>
<evidence type="ECO:0000313" key="2">
    <source>
        <dbReference type="Proteomes" id="UP000264072"/>
    </source>
</evidence>
<comment type="caution">
    <text evidence="1">The sequence shown here is derived from an EMBL/GenBank/DDBJ whole genome shotgun (WGS) entry which is preliminary data.</text>
</comment>
<organism evidence="1 2">
    <name type="scientific">candidate division WWE3 bacterium</name>
    <dbReference type="NCBI Taxonomy" id="2053526"/>
    <lineage>
        <taxon>Bacteria</taxon>
        <taxon>Katanobacteria</taxon>
    </lineage>
</organism>
<gene>
    <name evidence="1" type="ORF">DCY43_03420</name>
</gene>
<dbReference type="AlphaFoldDB" id="A0A351JTZ3"/>
<evidence type="ECO:0000313" key="1">
    <source>
        <dbReference type="EMBL" id="HAZ29763.1"/>
    </source>
</evidence>
<dbReference type="Proteomes" id="UP000264072">
    <property type="component" value="Unassembled WGS sequence"/>
</dbReference>